<dbReference type="Proteomes" id="UP000553980">
    <property type="component" value="Unassembled WGS sequence"/>
</dbReference>
<keyword evidence="1" id="KW-0472">Membrane</keyword>
<sequence length="37" mass="4052">MIARFQPREVALIVCAALVAESPVAAFLIFFLFLAGR</sequence>
<organism evidence="2 3">
    <name type="scientific">Brucella pecoris</name>
    <dbReference type="NCBI Taxonomy" id="867683"/>
    <lineage>
        <taxon>Bacteria</taxon>
        <taxon>Pseudomonadati</taxon>
        <taxon>Pseudomonadota</taxon>
        <taxon>Alphaproteobacteria</taxon>
        <taxon>Hyphomicrobiales</taxon>
        <taxon>Brucellaceae</taxon>
        <taxon>Brucella/Ochrobactrum group</taxon>
        <taxon>Brucella</taxon>
    </lineage>
</organism>
<evidence type="ECO:0000256" key="1">
    <source>
        <dbReference type="SAM" id="Phobius"/>
    </source>
</evidence>
<proteinExistence type="predicted"/>
<name>A0AB34YP13_9HYPH</name>
<evidence type="ECO:0000313" key="2">
    <source>
        <dbReference type="EMBL" id="MBB4092639.1"/>
    </source>
</evidence>
<protein>
    <submittedName>
        <fullName evidence="2">Uncharacterized protein</fullName>
    </submittedName>
</protein>
<dbReference type="EMBL" id="JACIEX010000002">
    <property type="protein sequence ID" value="MBB4092639.1"/>
    <property type="molecule type" value="Genomic_DNA"/>
</dbReference>
<keyword evidence="1" id="KW-0812">Transmembrane</keyword>
<gene>
    <name evidence="2" type="ORF">GGQ79_001124</name>
</gene>
<comment type="caution">
    <text evidence="2">The sequence shown here is derived from an EMBL/GenBank/DDBJ whole genome shotgun (WGS) entry which is preliminary data.</text>
</comment>
<keyword evidence="3" id="KW-1185">Reference proteome</keyword>
<keyword evidence="1" id="KW-1133">Transmembrane helix</keyword>
<accession>A0AB34YP13</accession>
<feature type="transmembrane region" description="Helical" evidence="1">
    <location>
        <begin position="12"/>
        <end position="35"/>
    </location>
</feature>
<evidence type="ECO:0000313" key="3">
    <source>
        <dbReference type="Proteomes" id="UP000553980"/>
    </source>
</evidence>
<reference evidence="2 3" key="1">
    <citation type="submission" date="2020-08" db="EMBL/GenBank/DDBJ databases">
        <title>Genomic Encyclopedia of Type Strains, Phase IV (KMG-IV): sequencing the most valuable type-strain genomes for metagenomic binning, comparative biology and taxonomic classification.</title>
        <authorList>
            <person name="Goeker M."/>
        </authorList>
    </citation>
    <scope>NUCLEOTIDE SEQUENCE [LARGE SCALE GENOMIC DNA]</scope>
    <source>
        <strain evidence="2 3">DSM 23868</strain>
    </source>
</reference>
<dbReference type="AlphaFoldDB" id="A0AB34YP13"/>